<evidence type="ECO:0000259" key="2">
    <source>
        <dbReference type="Pfam" id="PF03190"/>
    </source>
</evidence>
<accession>A0A1J5JV08</accession>
<evidence type="ECO:0000313" key="3">
    <source>
        <dbReference type="EMBL" id="OIQ08407.1"/>
    </source>
</evidence>
<dbReference type="EMBL" id="MIHH01000011">
    <property type="protein sequence ID" value="OIQ08407.1"/>
    <property type="molecule type" value="Genomic_DNA"/>
</dbReference>
<dbReference type="Proteomes" id="UP000182743">
    <property type="component" value="Unassembled WGS sequence"/>
</dbReference>
<reference evidence="3 4" key="1">
    <citation type="submission" date="2016-08" db="EMBL/GenBank/DDBJ databases">
        <title>Genome-based comparison of Moorella thermoacetic strains.</title>
        <authorList>
            <person name="Poehlein A."/>
            <person name="Bengelsdorf F.R."/>
            <person name="Esser C."/>
            <person name="Duerre P."/>
            <person name="Daniel R."/>
        </authorList>
    </citation>
    <scope>NUCLEOTIDE SEQUENCE [LARGE SCALE GENOMIC DNA]</scope>
    <source>
        <strain evidence="3 4">DSM 11768</strain>
    </source>
</reference>
<organism evidence="3 4">
    <name type="scientific">Neomoorella thermoacetica</name>
    <name type="common">Clostridium thermoaceticum</name>
    <dbReference type="NCBI Taxonomy" id="1525"/>
    <lineage>
        <taxon>Bacteria</taxon>
        <taxon>Bacillati</taxon>
        <taxon>Bacillota</taxon>
        <taxon>Clostridia</taxon>
        <taxon>Neomoorellales</taxon>
        <taxon>Neomoorellaceae</taxon>
        <taxon>Neomoorella</taxon>
    </lineage>
</organism>
<evidence type="ECO:0000256" key="1">
    <source>
        <dbReference type="SAM" id="MobiDB-lite"/>
    </source>
</evidence>
<dbReference type="SUPFAM" id="SSF52833">
    <property type="entry name" value="Thioredoxin-like"/>
    <property type="match status" value="1"/>
</dbReference>
<feature type="domain" description="Spermatogenesis-associated protein 20-like TRX" evidence="2">
    <location>
        <begin position="7"/>
        <end position="168"/>
    </location>
</feature>
<feature type="region of interest" description="Disordered" evidence="1">
    <location>
        <begin position="382"/>
        <end position="430"/>
    </location>
</feature>
<dbReference type="PANTHER" id="PTHR42899">
    <property type="entry name" value="SPERMATOGENESIS-ASSOCIATED PROTEIN 20"/>
    <property type="match status" value="1"/>
</dbReference>
<dbReference type="Pfam" id="PF03190">
    <property type="entry name" value="Thioredox_DsbH"/>
    <property type="match status" value="1"/>
</dbReference>
<dbReference type="SUPFAM" id="SSF48208">
    <property type="entry name" value="Six-hairpin glycosidases"/>
    <property type="match status" value="1"/>
</dbReference>
<name>A0A1J5JV08_NEOTH</name>
<dbReference type="Gene3D" id="3.40.30.10">
    <property type="entry name" value="Glutaredoxin"/>
    <property type="match status" value="1"/>
</dbReference>
<sequence length="752" mass="83373">MPDLRRPNRLIHEKSPYLLQHAYNPVDWYPWGEEAFARAKREDKPVFLSIGYSTCHWCHVMARESFNDEEVAALLNDSFIAIKVDREERPDIDQVYMAACQALTGSGGWPLTVFLTPEKRPFYAGTYFPKHNRYGRPGLVELLKLIREKWATHREELEESGAELIQHVAGQFAPTPPGEPGAQVLEKGWQQLRAGFDPLYGGFSEAPKFPSPHQLLFLLRYWKRYDEAGALAMVEKTLQAMYCGGIYDHIGFGFARYSTDRRWLVPHFEKMLYDNALLALAYLEARQATGKAVYGHVAREIFTWVLRDMTSPEGGFYSALDADSEGEEGRFYLWTPDQVREVLGAKEGEFFCRYFDITAGGNFEGRSIPNLIGRGEALFAAGTSGNESNDTAGDQRHPREQGGRAGGISGGGGCAKGSPEDDRLPGRGPTTLAGFGPATAARLAAAREKLFAAREKRVHPHRDDKILTAWNGLMIAALARGAWVLDEPAYAAAAARAARFILTHLRDAEGRLQARYREGQAAFPAYLDDYAFLTWGLIELYQATFETGYLREALALTRQMQELFGDEGGGYFFTPHGAGELPVRPREVYDGAIPSGNSVAALNLLRLARITGDSRLEEEAAAQVRALAGMVAEYPRGYSFYLCALDFYLGPVTEIVLAGERETEDTRALLHVLRAAYLPSAVLVLRPGGREGEEVTRLIPYTADQKPVNGKATLYLCRNFACRAPVTTAGELEQWLASAGREAHGAGDTINE</sequence>
<dbReference type="GO" id="GO:0005975">
    <property type="term" value="P:carbohydrate metabolic process"/>
    <property type="evidence" value="ECO:0007669"/>
    <property type="project" value="InterPro"/>
</dbReference>
<dbReference type="Gene3D" id="1.50.10.10">
    <property type="match status" value="2"/>
</dbReference>
<feature type="compositionally biased region" description="Basic and acidic residues" evidence="1">
    <location>
        <begin position="393"/>
        <end position="402"/>
    </location>
</feature>
<feature type="compositionally biased region" description="Polar residues" evidence="1">
    <location>
        <begin position="383"/>
        <end position="392"/>
    </location>
</feature>
<dbReference type="InterPro" id="IPR024705">
    <property type="entry name" value="Ssp411"/>
</dbReference>
<dbReference type="PIRSF" id="PIRSF006402">
    <property type="entry name" value="UCP006402_thioredoxin"/>
    <property type="match status" value="1"/>
</dbReference>
<dbReference type="AlphaFoldDB" id="A0A1J5JV08"/>
<dbReference type="InterPro" id="IPR012341">
    <property type="entry name" value="6hp_glycosidase-like_sf"/>
</dbReference>
<dbReference type="RefSeq" id="WP_071521155.1">
    <property type="nucleotide sequence ID" value="NZ_MIHH01000011.1"/>
</dbReference>
<dbReference type="InterPro" id="IPR004879">
    <property type="entry name" value="Ssp411-like_TRX"/>
</dbReference>
<gene>
    <name evidence="3" type="ORF">MOOR_19500</name>
</gene>
<comment type="caution">
    <text evidence="3">The sequence shown here is derived from an EMBL/GenBank/DDBJ whole genome shotgun (WGS) entry which is preliminary data.</text>
</comment>
<dbReference type="InterPro" id="IPR036249">
    <property type="entry name" value="Thioredoxin-like_sf"/>
</dbReference>
<evidence type="ECO:0000313" key="4">
    <source>
        <dbReference type="Proteomes" id="UP000182743"/>
    </source>
</evidence>
<proteinExistence type="predicted"/>
<dbReference type="CDD" id="cd02955">
    <property type="entry name" value="SSP411"/>
    <property type="match status" value="1"/>
</dbReference>
<feature type="compositionally biased region" description="Gly residues" evidence="1">
    <location>
        <begin position="403"/>
        <end position="415"/>
    </location>
</feature>
<dbReference type="InterPro" id="IPR008928">
    <property type="entry name" value="6-hairpin_glycosidase_sf"/>
</dbReference>
<dbReference type="PANTHER" id="PTHR42899:SF1">
    <property type="entry name" value="SPERMATOGENESIS-ASSOCIATED PROTEIN 20"/>
    <property type="match status" value="1"/>
</dbReference>
<protein>
    <recommendedName>
        <fullName evidence="2">Spermatogenesis-associated protein 20-like TRX domain-containing protein</fullName>
    </recommendedName>
</protein>